<feature type="compositionally biased region" description="Acidic residues" evidence="1">
    <location>
        <begin position="120"/>
        <end position="134"/>
    </location>
</feature>
<comment type="caution">
    <text evidence="3">The sequence shown here is derived from an EMBL/GenBank/DDBJ whole genome shotgun (WGS) entry which is preliminary data.</text>
</comment>
<feature type="compositionally biased region" description="Polar residues" evidence="1">
    <location>
        <begin position="574"/>
        <end position="587"/>
    </location>
</feature>
<name>A0A836CNF0_9STRA</name>
<sequence length="654" mass="69390">MQAAPPSSEAASAGGGGSSAQADADADAEAALDAALASSEEGEDESSSDDDNSVVSDTKKSQRSTGSAQKRKRRARPGGSAGGGAAAEKRTLRARAGGGGVRDISDNESVYSGETSEASNEVDSDDDDSSEEEEGRVKAGDKGKGSGGDKEKGKGKGKAASKGKGKAKAKKRKAKRAKREPPHYEDLDPDDPYAALKHLIGRRVHFETARRPSSRHVERQREAEDMLVELEGEIEEGLLQARAEPAPKALPEIDVSEPVHVEVQLLPEIDVLESVQVEVQVSPEETKAKDAAQALAEKAAEMAQKAAHAAGGRRAMRVGAHKFVQGHGALGGEEIVEGVIGDSAQPGDTFEFQKPQPRPPSGQMGGAAAGAAGGGGGAARKVFVMPLSNTLTEEQHQAEYEKDKKAQADLAAHLKQFLEKENDSGADHNDNGSGDESEEDDAFLREHVLPEKERNNKKRMWSERNKDWLDTQERKAREAAQGGGHKPTRKQKKNAVKEGATAADAVMQVSKAKKLSTKINYQVVAQGLNFTGAPEPEAAEEAAVKEPILPMFEMEEEEGGGGAAAAPVRKRQRITIQGTGNISQSITHPAPPAPMETEEGVEGGEAEDEVEDEVEAEGGDDLAARYDDVALAKAQLEGGFDDNYRSDDEDDEYY</sequence>
<dbReference type="EMBL" id="JAFCMP010000046">
    <property type="protein sequence ID" value="KAG5189776.1"/>
    <property type="molecule type" value="Genomic_DNA"/>
</dbReference>
<dbReference type="Proteomes" id="UP000664859">
    <property type="component" value="Unassembled WGS sequence"/>
</dbReference>
<protein>
    <recommendedName>
        <fullName evidence="2">Brf1 TBP-binding domain-containing protein</fullName>
    </recommendedName>
</protein>
<feature type="region of interest" description="Disordered" evidence="1">
    <location>
        <begin position="635"/>
        <end position="654"/>
    </location>
</feature>
<evidence type="ECO:0000259" key="2">
    <source>
        <dbReference type="Pfam" id="PF07741"/>
    </source>
</evidence>
<feature type="compositionally biased region" description="Basic residues" evidence="1">
    <location>
        <begin position="155"/>
        <end position="178"/>
    </location>
</feature>
<evidence type="ECO:0000313" key="3">
    <source>
        <dbReference type="EMBL" id="KAG5189776.1"/>
    </source>
</evidence>
<feature type="region of interest" description="Disordered" evidence="1">
    <location>
        <begin position="394"/>
        <end position="500"/>
    </location>
</feature>
<feature type="compositionally biased region" description="Gly residues" evidence="1">
    <location>
        <begin position="363"/>
        <end position="376"/>
    </location>
</feature>
<feature type="compositionally biased region" description="Low complexity" evidence="1">
    <location>
        <begin position="1"/>
        <end position="12"/>
    </location>
</feature>
<feature type="compositionally biased region" description="Basic and acidic residues" evidence="1">
    <location>
        <begin position="135"/>
        <end position="154"/>
    </location>
</feature>
<gene>
    <name evidence="3" type="ORF">JKP88DRAFT_301287</name>
</gene>
<feature type="compositionally biased region" description="Acidic residues" evidence="1">
    <location>
        <begin position="596"/>
        <end position="620"/>
    </location>
</feature>
<feature type="region of interest" description="Disordered" evidence="1">
    <location>
        <begin position="1"/>
        <end position="191"/>
    </location>
</feature>
<evidence type="ECO:0000313" key="4">
    <source>
        <dbReference type="Proteomes" id="UP000664859"/>
    </source>
</evidence>
<feature type="compositionally biased region" description="Basic and acidic residues" evidence="1">
    <location>
        <begin position="394"/>
        <end position="407"/>
    </location>
</feature>
<organism evidence="3 4">
    <name type="scientific">Tribonema minus</name>
    <dbReference type="NCBI Taxonomy" id="303371"/>
    <lineage>
        <taxon>Eukaryota</taxon>
        <taxon>Sar</taxon>
        <taxon>Stramenopiles</taxon>
        <taxon>Ochrophyta</taxon>
        <taxon>PX clade</taxon>
        <taxon>Xanthophyceae</taxon>
        <taxon>Tribonematales</taxon>
        <taxon>Tribonemataceae</taxon>
        <taxon>Tribonema</taxon>
    </lineage>
</organism>
<evidence type="ECO:0000256" key="1">
    <source>
        <dbReference type="SAM" id="MobiDB-lite"/>
    </source>
</evidence>
<dbReference type="InterPro" id="IPR011665">
    <property type="entry name" value="BRF1_TBP-bd_dom"/>
</dbReference>
<proteinExistence type="predicted"/>
<keyword evidence="4" id="KW-1185">Reference proteome</keyword>
<feature type="compositionally biased region" description="Basic and acidic residues" evidence="1">
    <location>
        <begin position="442"/>
        <end position="478"/>
    </location>
</feature>
<feature type="domain" description="Brf1 TBP-binding" evidence="2">
    <location>
        <begin position="438"/>
        <end position="525"/>
    </location>
</feature>
<feature type="region of interest" description="Disordered" evidence="1">
    <location>
        <begin position="347"/>
        <end position="376"/>
    </location>
</feature>
<feature type="compositionally biased region" description="Basic and acidic residues" evidence="1">
    <location>
        <begin position="416"/>
        <end position="430"/>
    </location>
</feature>
<reference evidence="3" key="1">
    <citation type="submission" date="2021-02" db="EMBL/GenBank/DDBJ databases">
        <title>First Annotated Genome of the Yellow-green Alga Tribonema minus.</title>
        <authorList>
            <person name="Mahan K.M."/>
        </authorList>
    </citation>
    <scope>NUCLEOTIDE SEQUENCE</scope>
    <source>
        <strain evidence="3">UTEX B ZZ1240</strain>
    </source>
</reference>
<dbReference type="Pfam" id="PF07741">
    <property type="entry name" value="BRF1"/>
    <property type="match status" value="1"/>
</dbReference>
<dbReference type="Gene3D" id="1.20.5.650">
    <property type="entry name" value="Single helix bin"/>
    <property type="match status" value="1"/>
</dbReference>
<dbReference type="AlphaFoldDB" id="A0A836CNF0"/>
<feature type="compositionally biased region" description="Acidic residues" evidence="1">
    <location>
        <begin position="40"/>
        <end position="52"/>
    </location>
</feature>
<feature type="region of interest" description="Disordered" evidence="1">
    <location>
        <begin position="574"/>
        <end position="625"/>
    </location>
</feature>
<dbReference type="OrthoDB" id="511529at2759"/>
<accession>A0A836CNF0</accession>